<dbReference type="OrthoDB" id="3224221at2759"/>
<dbReference type="AlphaFoldDB" id="A0A8H5F0Z7"/>
<protein>
    <submittedName>
        <fullName evidence="1">Uncharacterized protein</fullName>
    </submittedName>
</protein>
<dbReference type="InterPro" id="IPR015943">
    <property type="entry name" value="WD40/YVTN_repeat-like_dom_sf"/>
</dbReference>
<dbReference type="Proteomes" id="UP000559256">
    <property type="component" value="Unassembled WGS sequence"/>
</dbReference>
<evidence type="ECO:0000313" key="1">
    <source>
        <dbReference type="EMBL" id="KAF5319870.1"/>
    </source>
</evidence>
<sequence>MADLEPPYILHSKLTLQDTFSTGGDLVAAGTKSGELRIFAWAPSIHQLHTSLHLPSRPSFGEETLLEKLTGTFIVLMQQHHNFQLTTFKDVKGDGGRVVVYTLDTSVRRGPASTLPPPSEKEDLEPVISGMKVKVIVVGYLEHSISAYYVHHDNTVNVANLQLYWTLVILASCGIELYATNPVSEPDIAQYGQLVSATGLQHKNRVLSVGFLADGQWLVYGSGRGNTFIINHNTSWKVEILNDHDDPDCLVFSLATWANDDKGVERIVAGTRDGWDS</sequence>
<evidence type="ECO:0000313" key="2">
    <source>
        <dbReference type="Proteomes" id="UP000559256"/>
    </source>
</evidence>
<dbReference type="InterPro" id="IPR036322">
    <property type="entry name" value="WD40_repeat_dom_sf"/>
</dbReference>
<keyword evidence="2" id="KW-1185">Reference proteome</keyword>
<dbReference type="Gene3D" id="2.130.10.10">
    <property type="entry name" value="YVTN repeat-like/Quinoprotein amine dehydrogenase"/>
    <property type="match status" value="1"/>
</dbReference>
<gene>
    <name evidence="1" type="ORF">D9758_019060</name>
</gene>
<accession>A0A8H5F0Z7</accession>
<organism evidence="1 2">
    <name type="scientific">Tetrapyrgos nigripes</name>
    <dbReference type="NCBI Taxonomy" id="182062"/>
    <lineage>
        <taxon>Eukaryota</taxon>
        <taxon>Fungi</taxon>
        <taxon>Dikarya</taxon>
        <taxon>Basidiomycota</taxon>
        <taxon>Agaricomycotina</taxon>
        <taxon>Agaricomycetes</taxon>
        <taxon>Agaricomycetidae</taxon>
        <taxon>Agaricales</taxon>
        <taxon>Marasmiineae</taxon>
        <taxon>Marasmiaceae</taxon>
        <taxon>Tetrapyrgos</taxon>
    </lineage>
</organism>
<reference evidence="1 2" key="1">
    <citation type="journal article" date="2020" name="ISME J.">
        <title>Uncovering the hidden diversity of litter-decomposition mechanisms in mushroom-forming fungi.</title>
        <authorList>
            <person name="Floudas D."/>
            <person name="Bentzer J."/>
            <person name="Ahren D."/>
            <person name="Johansson T."/>
            <person name="Persson P."/>
            <person name="Tunlid A."/>
        </authorList>
    </citation>
    <scope>NUCLEOTIDE SEQUENCE [LARGE SCALE GENOMIC DNA]</scope>
    <source>
        <strain evidence="1 2">CBS 291.85</strain>
    </source>
</reference>
<comment type="caution">
    <text evidence="1">The sequence shown here is derived from an EMBL/GenBank/DDBJ whole genome shotgun (WGS) entry which is preliminary data.</text>
</comment>
<dbReference type="SUPFAM" id="SSF50978">
    <property type="entry name" value="WD40 repeat-like"/>
    <property type="match status" value="1"/>
</dbReference>
<name>A0A8H5F0Z7_9AGAR</name>
<dbReference type="EMBL" id="JAACJM010000427">
    <property type="protein sequence ID" value="KAF5319870.1"/>
    <property type="molecule type" value="Genomic_DNA"/>
</dbReference>
<proteinExistence type="predicted"/>